<proteinExistence type="predicted"/>
<feature type="region of interest" description="Disordered" evidence="1">
    <location>
        <begin position="416"/>
        <end position="444"/>
    </location>
</feature>
<dbReference type="OrthoDB" id="2269034at2759"/>
<evidence type="ECO:0000313" key="2">
    <source>
        <dbReference type="EMBL" id="KZT33651.1"/>
    </source>
</evidence>
<protein>
    <recommendedName>
        <fullName evidence="4">F-box domain-containing protein</fullName>
    </recommendedName>
</protein>
<sequence>MESRDPFQRVPDELLRIIMWECIFVEDLQDLLKSEHASKPIQISSICKRWRDIALGPHSHFLWSQIHLGWPKDAVKMFLERSQGDDLISIGINQNGCASGTVSYFIDLFPSLDRIERLSVDWVTNVLNLNLVTPQALLSWISDSLGGERRVENLWQLHLKFSFGDVSNYMTKPLKVVNLPRISDLRARYIAFDSLFLDTCCLTTADVTWDGMKAEDIITFVVHSLAIEKVSFNSTHYISENSGAGSVSCRSPTALSCLKSITIGTCEKATVEYILARFVFPETCTITLHIGRVTYGSIMKSFPDSLRPILTSSVSLSVHSPRLEKWCGDYFENPFGLSFHSPVSPHYVVRFGDWFTRGLRREESIRLLTDLSSMPEFFQLKEAQIFVRYLPDSDILPHRYWQSLASTKKARHQALRVQRRRNQKRSGHKERMGLWDPTPTNYDG</sequence>
<dbReference type="AlphaFoldDB" id="A0A165YVH6"/>
<gene>
    <name evidence="2" type="ORF">SISSUDRAFT_394643</name>
</gene>
<dbReference type="Proteomes" id="UP000076798">
    <property type="component" value="Unassembled WGS sequence"/>
</dbReference>
<accession>A0A165YVH6</accession>
<dbReference type="EMBL" id="KV428227">
    <property type="protein sequence ID" value="KZT33651.1"/>
    <property type="molecule type" value="Genomic_DNA"/>
</dbReference>
<feature type="compositionally biased region" description="Basic residues" evidence="1">
    <location>
        <begin position="416"/>
        <end position="428"/>
    </location>
</feature>
<reference evidence="2 3" key="1">
    <citation type="journal article" date="2016" name="Mol. Biol. Evol.">
        <title>Comparative Genomics of Early-Diverging Mushroom-Forming Fungi Provides Insights into the Origins of Lignocellulose Decay Capabilities.</title>
        <authorList>
            <person name="Nagy L.G."/>
            <person name="Riley R."/>
            <person name="Tritt A."/>
            <person name="Adam C."/>
            <person name="Daum C."/>
            <person name="Floudas D."/>
            <person name="Sun H."/>
            <person name="Yadav J.S."/>
            <person name="Pangilinan J."/>
            <person name="Larsson K.H."/>
            <person name="Matsuura K."/>
            <person name="Barry K."/>
            <person name="Labutti K."/>
            <person name="Kuo R."/>
            <person name="Ohm R.A."/>
            <person name="Bhattacharya S.S."/>
            <person name="Shirouzu T."/>
            <person name="Yoshinaga Y."/>
            <person name="Martin F.M."/>
            <person name="Grigoriev I.V."/>
            <person name="Hibbett D.S."/>
        </authorList>
    </citation>
    <scope>NUCLEOTIDE SEQUENCE [LARGE SCALE GENOMIC DNA]</scope>
    <source>
        <strain evidence="2 3">HHB10207 ss-3</strain>
    </source>
</reference>
<evidence type="ECO:0000256" key="1">
    <source>
        <dbReference type="SAM" id="MobiDB-lite"/>
    </source>
</evidence>
<organism evidence="2 3">
    <name type="scientific">Sistotremastrum suecicum HHB10207 ss-3</name>
    <dbReference type="NCBI Taxonomy" id="1314776"/>
    <lineage>
        <taxon>Eukaryota</taxon>
        <taxon>Fungi</taxon>
        <taxon>Dikarya</taxon>
        <taxon>Basidiomycota</taxon>
        <taxon>Agaricomycotina</taxon>
        <taxon>Agaricomycetes</taxon>
        <taxon>Sistotremastrales</taxon>
        <taxon>Sistotremastraceae</taxon>
        <taxon>Sistotremastrum</taxon>
    </lineage>
</organism>
<evidence type="ECO:0008006" key="4">
    <source>
        <dbReference type="Google" id="ProtNLM"/>
    </source>
</evidence>
<keyword evidence="3" id="KW-1185">Reference proteome</keyword>
<evidence type="ECO:0000313" key="3">
    <source>
        <dbReference type="Proteomes" id="UP000076798"/>
    </source>
</evidence>
<name>A0A165YVH6_9AGAM</name>